<dbReference type="AlphaFoldDB" id="A0A9P4KGN1"/>
<evidence type="ECO:0000313" key="2">
    <source>
        <dbReference type="Proteomes" id="UP000800093"/>
    </source>
</evidence>
<protein>
    <submittedName>
        <fullName evidence="1">Uncharacterized protein</fullName>
    </submittedName>
</protein>
<sequence length="102" mass="10959">MKVDRASRHGHTATLWKLTVDGGVAVVALLQGTSGSFISSGGASRNMLPNLEGQLWSCHQEIQTSSFHPSPLFVIALAFMPGSHTALRLEPAIQRPEFASFV</sequence>
<proteinExistence type="predicted"/>
<dbReference type="EMBL" id="ML986587">
    <property type="protein sequence ID" value="KAF2268321.1"/>
    <property type="molecule type" value="Genomic_DNA"/>
</dbReference>
<dbReference type="Proteomes" id="UP000800093">
    <property type="component" value="Unassembled WGS sequence"/>
</dbReference>
<name>A0A9P4KGN1_9PLEO</name>
<accession>A0A9P4KGN1</accession>
<comment type="caution">
    <text evidence="1">The sequence shown here is derived from an EMBL/GenBank/DDBJ whole genome shotgun (WGS) entry which is preliminary data.</text>
</comment>
<keyword evidence="2" id="KW-1185">Reference proteome</keyword>
<gene>
    <name evidence="1" type="ORF">CC78DRAFT_530238</name>
</gene>
<evidence type="ECO:0000313" key="1">
    <source>
        <dbReference type="EMBL" id="KAF2268321.1"/>
    </source>
</evidence>
<organism evidence="1 2">
    <name type="scientific">Lojkania enalia</name>
    <dbReference type="NCBI Taxonomy" id="147567"/>
    <lineage>
        <taxon>Eukaryota</taxon>
        <taxon>Fungi</taxon>
        <taxon>Dikarya</taxon>
        <taxon>Ascomycota</taxon>
        <taxon>Pezizomycotina</taxon>
        <taxon>Dothideomycetes</taxon>
        <taxon>Pleosporomycetidae</taxon>
        <taxon>Pleosporales</taxon>
        <taxon>Pleosporales incertae sedis</taxon>
        <taxon>Lojkania</taxon>
    </lineage>
</organism>
<reference evidence="2" key="1">
    <citation type="journal article" date="2020" name="Stud. Mycol.">
        <title>101 Dothideomycetes genomes: A test case for predicting lifestyles and emergence of pathogens.</title>
        <authorList>
            <person name="Haridas S."/>
            <person name="Albert R."/>
            <person name="Binder M."/>
            <person name="Bloem J."/>
            <person name="LaButti K."/>
            <person name="Salamov A."/>
            <person name="Andreopoulos B."/>
            <person name="Baker S."/>
            <person name="Barry K."/>
            <person name="Bills G."/>
            <person name="Bluhm B."/>
            <person name="Cannon C."/>
            <person name="Castanera R."/>
            <person name="Culley D."/>
            <person name="Daum C."/>
            <person name="Ezra D."/>
            <person name="Gonzalez J."/>
            <person name="Henrissat B."/>
            <person name="Kuo A."/>
            <person name="Liang C."/>
            <person name="Lipzen A."/>
            <person name="Lutzoni F."/>
            <person name="Magnuson J."/>
            <person name="Mondo S."/>
            <person name="Nolan M."/>
            <person name="Ohm R."/>
            <person name="Pangilinan J."/>
            <person name="Park H.-J."/>
            <person name="Ramirez L."/>
            <person name="Alfaro M."/>
            <person name="Sun H."/>
            <person name="Tritt A."/>
            <person name="Yoshinaga Y."/>
            <person name="Zwiers L.-H."/>
            <person name="Turgeon B."/>
            <person name="Goodwin S."/>
            <person name="Spatafora J."/>
            <person name="Crous P."/>
            <person name="Grigoriev I."/>
        </authorList>
    </citation>
    <scope>NUCLEOTIDE SEQUENCE [LARGE SCALE GENOMIC DNA]</scope>
    <source>
        <strain evidence="2">CBS 304.66</strain>
    </source>
</reference>
<feature type="non-terminal residue" evidence="1">
    <location>
        <position position="102"/>
    </location>
</feature>